<dbReference type="RefSeq" id="WP_068571455.1">
    <property type="nucleotide sequence ID" value="NZ_LSRF01000033.1"/>
</dbReference>
<dbReference type="OrthoDB" id="4729174at2"/>
<protein>
    <submittedName>
        <fullName evidence="1">Uncharacterized protein</fullName>
    </submittedName>
</protein>
<evidence type="ECO:0000313" key="1">
    <source>
        <dbReference type="EMBL" id="KXP10421.1"/>
    </source>
</evidence>
<dbReference type="STRING" id="239498.AXK60_08245"/>
<dbReference type="Proteomes" id="UP000070258">
    <property type="component" value="Unassembled WGS sequence"/>
</dbReference>
<sequence length="173" mass="17982">MSFRRVEGGDAEPAQATDWIADATRRLAGLAGPDAVAPEVDPRWGADAVDRLRAAVALQVSGLPRRSRVIETVRPGITVTELALSKAVTAALSDAAAAEAAAVADVALDLAGTRLAAVHVHLVAVGAEGRSRSLLDGGDRLRALAEDVVRRMIGGAAVRVDLTWEDLLTPEPI</sequence>
<proteinExistence type="predicted"/>
<name>A0A138AIR6_9ACTN</name>
<accession>A0A138AIR6</accession>
<evidence type="ECO:0000313" key="2">
    <source>
        <dbReference type="Proteomes" id="UP000070258"/>
    </source>
</evidence>
<gene>
    <name evidence="1" type="ORF">AXK60_08245</name>
</gene>
<reference evidence="2" key="1">
    <citation type="submission" date="2016-02" db="EMBL/GenBank/DDBJ databases">
        <authorList>
            <person name="Wen L."/>
            <person name="He K."/>
            <person name="Yang H."/>
        </authorList>
    </citation>
    <scope>NUCLEOTIDE SEQUENCE [LARGE SCALE GENOMIC DNA]</scope>
    <source>
        <strain evidence="2">JCM 15929</strain>
    </source>
</reference>
<dbReference type="AlphaFoldDB" id="A0A138AIR6"/>
<organism evidence="1 2">
    <name type="scientific">Tsukamurella pseudospumae</name>
    <dbReference type="NCBI Taxonomy" id="239498"/>
    <lineage>
        <taxon>Bacteria</taxon>
        <taxon>Bacillati</taxon>
        <taxon>Actinomycetota</taxon>
        <taxon>Actinomycetes</taxon>
        <taxon>Mycobacteriales</taxon>
        <taxon>Tsukamurellaceae</taxon>
        <taxon>Tsukamurella</taxon>
    </lineage>
</organism>
<comment type="caution">
    <text evidence="1">The sequence shown here is derived from an EMBL/GenBank/DDBJ whole genome shotgun (WGS) entry which is preliminary data.</text>
</comment>
<dbReference type="EMBL" id="LSRF01000033">
    <property type="protein sequence ID" value="KXP10421.1"/>
    <property type="molecule type" value="Genomic_DNA"/>
</dbReference>